<reference evidence="3 4" key="1">
    <citation type="submission" date="2012-02" db="EMBL/GenBank/DDBJ databases">
        <title>Whole genome shotgun sequence of Mobilicoccus pelagius NBRC 104925.</title>
        <authorList>
            <person name="Yoshida Y."/>
            <person name="Hosoyama A."/>
            <person name="Tsuchikane K."/>
            <person name="Katsumata H."/>
            <person name="Yamazaki S."/>
            <person name="Fujita N."/>
        </authorList>
    </citation>
    <scope>NUCLEOTIDE SEQUENCE [LARGE SCALE GENOMIC DNA]</scope>
    <source>
        <strain evidence="3 4">NBRC 104925</strain>
    </source>
</reference>
<proteinExistence type="predicted"/>
<dbReference type="PANTHER" id="PTHR45228">
    <property type="entry name" value="CYCLIC DI-GMP PHOSPHODIESTERASE TM_0186-RELATED"/>
    <property type="match status" value="1"/>
</dbReference>
<gene>
    <name evidence="3" type="ORF">MOPEL_073_00820</name>
</gene>
<feature type="transmembrane region" description="Helical" evidence="1">
    <location>
        <begin position="127"/>
        <end position="150"/>
    </location>
</feature>
<accession>H5URT4</accession>
<dbReference type="InterPro" id="IPR006674">
    <property type="entry name" value="HD_domain"/>
</dbReference>
<name>H5URT4_9MICO</name>
<dbReference type="PANTHER" id="PTHR45228:SF4">
    <property type="entry name" value="LIPOPROTEIN"/>
    <property type="match status" value="1"/>
</dbReference>
<evidence type="ECO:0000256" key="1">
    <source>
        <dbReference type="SAM" id="Phobius"/>
    </source>
</evidence>
<feature type="domain" description="HD/PDEase" evidence="2">
    <location>
        <begin position="305"/>
        <end position="434"/>
    </location>
</feature>
<dbReference type="GO" id="GO:0016787">
    <property type="term" value="F:hydrolase activity"/>
    <property type="evidence" value="ECO:0007669"/>
    <property type="project" value="UniProtKB-KW"/>
</dbReference>
<feature type="transmembrane region" description="Helical" evidence="1">
    <location>
        <begin position="39"/>
        <end position="59"/>
    </location>
</feature>
<feature type="transmembrane region" description="Helical" evidence="1">
    <location>
        <begin position="241"/>
        <end position="259"/>
    </location>
</feature>
<dbReference type="InterPro" id="IPR003607">
    <property type="entry name" value="HD/PDEase_dom"/>
</dbReference>
<dbReference type="STRING" id="1089455.MOPEL_073_00820"/>
<keyword evidence="4" id="KW-1185">Reference proteome</keyword>
<dbReference type="SUPFAM" id="SSF109604">
    <property type="entry name" value="HD-domain/PDEase-like"/>
    <property type="match status" value="1"/>
</dbReference>
<dbReference type="eggNOG" id="COG2206">
    <property type="taxonomic scope" value="Bacteria"/>
</dbReference>
<dbReference type="EMBL" id="BAFE01000052">
    <property type="protein sequence ID" value="GAB48442.1"/>
    <property type="molecule type" value="Genomic_DNA"/>
</dbReference>
<dbReference type="CDD" id="cd00077">
    <property type="entry name" value="HDc"/>
    <property type="match status" value="1"/>
</dbReference>
<feature type="transmembrane region" description="Helical" evidence="1">
    <location>
        <begin position="162"/>
        <end position="179"/>
    </location>
</feature>
<keyword evidence="1" id="KW-0472">Membrane</keyword>
<dbReference type="Pfam" id="PF01966">
    <property type="entry name" value="HD"/>
    <property type="match status" value="1"/>
</dbReference>
<feature type="transmembrane region" description="Helical" evidence="1">
    <location>
        <begin position="71"/>
        <end position="89"/>
    </location>
</feature>
<protein>
    <submittedName>
        <fullName evidence="3">Putative metal-dependent phosphohydrolase</fullName>
    </submittedName>
</protein>
<comment type="caution">
    <text evidence="3">The sequence shown here is derived from an EMBL/GenBank/DDBJ whole genome shotgun (WGS) entry which is preliminary data.</text>
</comment>
<organism evidence="3 4">
    <name type="scientific">Mobilicoccus pelagius NBRC 104925</name>
    <dbReference type="NCBI Taxonomy" id="1089455"/>
    <lineage>
        <taxon>Bacteria</taxon>
        <taxon>Bacillati</taxon>
        <taxon>Actinomycetota</taxon>
        <taxon>Actinomycetes</taxon>
        <taxon>Micrococcales</taxon>
        <taxon>Dermatophilaceae</taxon>
        <taxon>Mobilicoccus</taxon>
    </lineage>
</organism>
<evidence type="ECO:0000259" key="2">
    <source>
        <dbReference type="SMART" id="SM00471"/>
    </source>
</evidence>
<feature type="transmembrane region" description="Helical" evidence="1">
    <location>
        <begin position="199"/>
        <end position="220"/>
    </location>
</feature>
<evidence type="ECO:0000313" key="4">
    <source>
        <dbReference type="Proteomes" id="UP000004367"/>
    </source>
</evidence>
<sequence>MTSATTPPPAVDITAEASHGIEAHPSVFAHERRERGFRIATGGIWLLLVAVVGAAVVGVARPDTFDVAQEWLMLALFLATITAGASMQTPVLPGRGPGPAEPSRTIDVGATAALALTVDHGLTDHHAAPSTVLVVAVAAVGLVVGGLLAARSFSGRALAAVLRRYLPRIVTVAGLVVLLRDLGAARPLRAALLEAPPQAGAVVLLAMIYGALILEVPLRMEFSTPRVGSRRDAYADALEESLTLGVVPAATAVLVAVAQPLLGPPALPLILLPLVFNQIAVRRHDEMREHARQSVVALSHLPEAMGVVRPGHAARVAHLSTEIGRELGMGRRDLAETERAALLHDLGQVRLVRPVPSGATVLAAPADQEEIALDGAEIARASGVLDEEAAIIEAQAVPYRHHVSHRRAQPLASRVIKVANAYDDLLTGASAGLPLPGPDAALERLYLGLGHEYDPRVVDVLDALVHGVSGQGGSSVEQVRT</sequence>
<dbReference type="AlphaFoldDB" id="H5URT4"/>
<dbReference type="OrthoDB" id="40937at2"/>
<keyword evidence="1" id="KW-0812">Transmembrane</keyword>
<dbReference type="SMART" id="SM00471">
    <property type="entry name" value="HDc"/>
    <property type="match status" value="1"/>
</dbReference>
<dbReference type="Gene3D" id="1.10.3210.10">
    <property type="entry name" value="Hypothetical protein af1432"/>
    <property type="match status" value="1"/>
</dbReference>
<keyword evidence="3" id="KW-0378">Hydrolase</keyword>
<dbReference type="Proteomes" id="UP000004367">
    <property type="component" value="Unassembled WGS sequence"/>
</dbReference>
<dbReference type="RefSeq" id="WP_009482340.1">
    <property type="nucleotide sequence ID" value="NZ_BAFE01000052.1"/>
</dbReference>
<dbReference type="InterPro" id="IPR052020">
    <property type="entry name" value="Cyclic_di-GMP/3'3'-cGAMP_PDE"/>
</dbReference>
<keyword evidence="1" id="KW-1133">Transmembrane helix</keyword>
<evidence type="ECO:0000313" key="3">
    <source>
        <dbReference type="EMBL" id="GAB48442.1"/>
    </source>
</evidence>